<feature type="transmembrane region" description="Helical" evidence="1">
    <location>
        <begin position="73"/>
        <end position="98"/>
    </location>
</feature>
<evidence type="ECO:0000313" key="2">
    <source>
        <dbReference type="EMBL" id="GCE82426.1"/>
    </source>
</evidence>
<evidence type="ECO:0008006" key="4">
    <source>
        <dbReference type="Google" id="ProtNLM"/>
    </source>
</evidence>
<keyword evidence="1" id="KW-0812">Transmembrane</keyword>
<feature type="transmembrane region" description="Helical" evidence="1">
    <location>
        <begin position="136"/>
        <end position="157"/>
    </location>
</feature>
<reference evidence="3" key="1">
    <citation type="submission" date="2017-01" db="EMBL/GenBank/DDBJ databases">
        <title>Komagataeibacter sp. MSKU9 whole genome sequencing project.</title>
        <authorList>
            <person name="Matsutani M."/>
            <person name="Naloka K."/>
            <person name="Theeragool G."/>
            <person name="Yakushi T."/>
            <person name="Matsushita K."/>
        </authorList>
    </citation>
    <scope>NUCLEOTIDE SEQUENCE [LARGE SCALE GENOMIC DNA]</scope>
    <source>
        <strain evidence="3">MSKU9</strain>
    </source>
</reference>
<dbReference type="InterPro" id="IPR010699">
    <property type="entry name" value="DUF1275"/>
</dbReference>
<organism evidence="2 3">
    <name type="scientific">Komagataeibacter diospyri</name>
    <dbReference type="NCBI Taxonomy" id="1932662"/>
    <lineage>
        <taxon>Bacteria</taxon>
        <taxon>Pseudomonadati</taxon>
        <taxon>Pseudomonadota</taxon>
        <taxon>Alphaproteobacteria</taxon>
        <taxon>Acetobacterales</taxon>
        <taxon>Acetobacteraceae</taxon>
        <taxon>Komagataeibacter</taxon>
    </lineage>
</organism>
<dbReference type="PANTHER" id="PTHR37314:SF4">
    <property type="entry name" value="UPF0700 TRANSMEMBRANE PROTEIN YOAK"/>
    <property type="match status" value="1"/>
</dbReference>
<name>A0A4P5NWZ0_9PROT</name>
<keyword evidence="1" id="KW-0472">Membrane</keyword>
<proteinExistence type="predicted"/>
<comment type="caution">
    <text evidence="2">The sequence shown here is derived from an EMBL/GenBank/DDBJ whole genome shotgun (WGS) entry which is preliminary data.</text>
</comment>
<dbReference type="Proteomes" id="UP000315095">
    <property type="component" value="Unassembled WGS sequence"/>
</dbReference>
<feature type="transmembrane region" description="Helical" evidence="1">
    <location>
        <begin position="196"/>
        <end position="215"/>
    </location>
</feature>
<accession>A0A4P5NWZ0</accession>
<sequence>MLCGDPPAINGTRGMLVHEGATRSIGTDLRLGCTLAAAAGAVNVAGFLAVGYYTANMTGNLSALAVGVGDRGMVSVLSCMGVLVAFATGGCIAALLVGMGRRRGVRAVHAASIVLEGTLLIALGILSRALPAWMEAGGLGCGLGFLMGLQNATVTHISGARVRTTHMTGMLTDLGMELGQWLLAPDAARVRERLRLHGAIITCFVLGGIMGGAGYRMYGMGVLIFMGSGLVLLAVPGLWRSMRHR</sequence>
<evidence type="ECO:0000313" key="3">
    <source>
        <dbReference type="Proteomes" id="UP000315095"/>
    </source>
</evidence>
<keyword evidence="3" id="KW-1185">Reference proteome</keyword>
<dbReference type="AlphaFoldDB" id="A0A4P5NWZ0"/>
<keyword evidence="1" id="KW-1133">Transmembrane helix</keyword>
<feature type="transmembrane region" description="Helical" evidence="1">
    <location>
        <begin position="110"/>
        <end position="130"/>
    </location>
</feature>
<dbReference type="Pfam" id="PF06912">
    <property type="entry name" value="DUF1275"/>
    <property type="match status" value="1"/>
</dbReference>
<gene>
    <name evidence="2" type="ORF">MSKU9_0567</name>
</gene>
<dbReference type="EMBL" id="BDLU01000014">
    <property type="protein sequence ID" value="GCE82426.1"/>
    <property type="molecule type" value="Genomic_DNA"/>
</dbReference>
<evidence type="ECO:0000256" key="1">
    <source>
        <dbReference type="SAM" id="Phobius"/>
    </source>
</evidence>
<feature type="transmembrane region" description="Helical" evidence="1">
    <location>
        <begin position="221"/>
        <end position="239"/>
    </location>
</feature>
<feature type="transmembrane region" description="Helical" evidence="1">
    <location>
        <begin position="31"/>
        <end position="53"/>
    </location>
</feature>
<protein>
    <recommendedName>
        <fullName evidence="4">Transmembrane protein</fullName>
    </recommendedName>
</protein>
<dbReference type="PANTHER" id="PTHR37314">
    <property type="entry name" value="SLR0142 PROTEIN"/>
    <property type="match status" value="1"/>
</dbReference>